<dbReference type="Proteomes" id="UP000243459">
    <property type="component" value="Unassembled WGS sequence"/>
</dbReference>
<dbReference type="AlphaFoldDB" id="A0A1R3L6U4"/>
<gene>
    <name evidence="2" type="ORF">A4U43_UnF4930</name>
</gene>
<organism evidence="2 3">
    <name type="scientific">Asparagus officinalis</name>
    <name type="common">Garden asparagus</name>
    <dbReference type="NCBI Taxonomy" id="4686"/>
    <lineage>
        <taxon>Eukaryota</taxon>
        <taxon>Viridiplantae</taxon>
        <taxon>Streptophyta</taxon>
        <taxon>Embryophyta</taxon>
        <taxon>Tracheophyta</taxon>
        <taxon>Spermatophyta</taxon>
        <taxon>Magnoliopsida</taxon>
        <taxon>Liliopsida</taxon>
        <taxon>Asparagales</taxon>
        <taxon>Asparagaceae</taxon>
        <taxon>Asparagoideae</taxon>
        <taxon>Asparagus</taxon>
    </lineage>
</organism>
<protein>
    <submittedName>
        <fullName evidence="2">Uncharacterized protein</fullName>
    </submittedName>
</protein>
<dbReference type="PANTHER" id="PTHR33473:SF13">
    <property type="entry name" value="ATP-DEPENDENT CLP PROTEASE ADAPTER PROTEIN CLPS2, CHLOROPLASTIC"/>
    <property type="match status" value="1"/>
</dbReference>
<accession>A0A1R3L6U4</accession>
<dbReference type="OMA" id="KHERFTG"/>
<evidence type="ECO:0000256" key="1">
    <source>
        <dbReference type="SAM" id="MobiDB-lite"/>
    </source>
</evidence>
<dbReference type="InterPro" id="IPR014719">
    <property type="entry name" value="Ribosomal_bL12_C/ClpS-like"/>
</dbReference>
<reference evidence="3" key="1">
    <citation type="journal article" date="2017" name="Nat. Commun.">
        <title>The asparagus genome sheds light on the origin and evolution of a young Y chromosome.</title>
        <authorList>
            <person name="Harkess A."/>
            <person name="Zhou J."/>
            <person name="Xu C."/>
            <person name="Bowers J.E."/>
            <person name="Van der Hulst R."/>
            <person name="Ayyampalayam S."/>
            <person name="Mercati F."/>
            <person name="Riccardi P."/>
            <person name="McKain M.R."/>
            <person name="Kakrana A."/>
            <person name="Tang H."/>
            <person name="Ray J."/>
            <person name="Groenendijk J."/>
            <person name="Arikit S."/>
            <person name="Mathioni S.M."/>
            <person name="Nakano M."/>
            <person name="Shan H."/>
            <person name="Telgmann-Rauber A."/>
            <person name="Kanno A."/>
            <person name="Yue Z."/>
            <person name="Chen H."/>
            <person name="Li W."/>
            <person name="Chen Y."/>
            <person name="Xu X."/>
            <person name="Zhang Y."/>
            <person name="Luo S."/>
            <person name="Chen H."/>
            <person name="Gao J."/>
            <person name="Mao Z."/>
            <person name="Pires J.C."/>
            <person name="Luo M."/>
            <person name="Kudrna D."/>
            <person name="Wing R.A."/>
            <person name="Meyers B.C."/>
            <person name="Yi K."/>
            <person name="Kong H."/>
            <person name="Lavrijsen P."/>
            <person name="Sunseri F."/>
            <person name="Falavigna A."/>
            <person name="Ye Y."/>
            <person name="Leebens-Mack J.H."/>
            <person name="Chen G."/>
        </authorList>
    </citation>
    <scope>NUCLEOTIDE SEQUENCE [LARGE SCALE GENOMIC DNA]</scope>
    <source>
        <strain evidence="3">cv. DH0086</strain>
    </source>
</reference>
<dbReference type="GO" id="GO:0006508">
    <property type="term" value="P:proteolysis"/>
    <property type="evidence" value="ECO:0007669"/>
    <property type="project" value="InterPro"/>
</dbReference>
<dbReference type="SUPFAM" id="SSF54736">
    <property type="entry name" value="ClpS-like"/>
    <property type="match status" value="1"/>
</dbReference>
<sequence>MAVSIKAAAFAALNLNNPTPSPRSVNNASIFFIPVGSKTEMSISVGAKGNLSSLRGGSGLLERPTFDQSQFDPIPEAEEGGDIGRLKDKKSLGSGDSYRVLLIDDARHSEKLVEKALPQVVPSVTVSEARKLFHESRENGVAVVIVTVKEHAEFYAQMMIRFGLRSAIEPESDMAA</sequence>
<dbReference type="PANTHER" id="PTHR33473">
    <property type="entry name" value="ATP-DEPENDENT CLP PROTEASE ADAPTER PROTEIN CLPS1, CHLOROPLASTIC"/>
    <property type="match status" value="1"/>
</dbReference>
<evidence type="ECO:0000313" key="3">
    <source>
        <dbReference type="Proteomes" id="UP000243459"/>
    </source>
</evidence>
<dbReference type="EMBL" id="KV863580">
    <property type="protein sequence ID" value="ONK55325.1"/>
    <property type="molecule type" value="Genomic_DNA"/>
</dbReference>
<evidence type="ECO:0000313" key="2">
    <source>
        <dbReference type="EMBL" id="ONK55325.1"/>
    </source>
</evidence>
<dbReference type="Gramene" id="ONK55325">
    <property type="protein sequence ID" value="ONK55325"/>
    <property type="gene ID" value="A4U43_UnF4930"/>
</dbReference>
<feature type="region of interest" description="Disordered" evidence="1">
    <location>
        <begin position="63"/>
        <end position="89"/>
    </location>
</feature>
<proteinExistence type="predicted"/>
<dbReference type="InterPro" id="IPR022935">
    <property type="entry name" value="ClpS"/>
</dbReference>
<dbReference type="OrthoDB" id="2015242at2759"/>
<keyword evidence="3" id="KW-1185">Reference proteome</keyword>
<dbReference type="Gene3D" id="3.30.1390.10">
    <property type="match status" value="1"/>
</dbReference>
<name>A0A1R3L6U4_ASPOF</name>